<dbReference type="OrthoDB" id="6108356at2759"/>
<organism evidence="8 9">
    <name type="scientific">Stylonychia lemnae</name>
    <name type="common">Ciliate</name>
    <dbReference type="NCBI Taxonomy" id="5949"/>
    <lineage>
        <taxon>Eukaryota</taxon>
        <taxon>Sar</taxon>
        <taxon>Alveolata</taxon>
        <taxon>Ciliophora</taxon>
        <taxon>Intramacronucleata</taxon>
        <taxon>Spirotrichea</taxon>
        <taxon>Stichotrichia</taxon>
        <taxon>Sporadotrichida</taxon>
        <taxon>Oxytrichidae</taxon>
        <taxon>Stylonychinae</taxon>
        <taxon>Stylonychia</taxon>
    </lineage>
</organism>
<dbReference type="Proteomes" id="UP000039865">
    <property type="component" value="Unassembled WGS sequence"/>
</dbReference>
<evidence type="ECO:0000256" key="3">
    <source>
        <dbReference type="ARBA" id="ARBA00022737"/>
    </source>
</evidence>
<sequence length="1318" mass="156484">MDTKQQDILSPLLENQVDCNLQEQETKYKDLLPQEYQWIVEKHREVDYSKPESRFQSIPFKFEKMERKTRVQQTLLLPHRNLIIVEYYYEGDSKNRSIDFIDFKTQQLLSTLDLKNLHYSNAIYHKIFNDVDYIFYQTGQSIYFLTFDDFFQQKLEKYFIEFQFEKLDSFSNANIIDEFRLMIYYSQSTLFFKLDNSFLEQIINGKTTQFKITSYLDMYEYILDQNFNIYEYSNVDGITLNKIQQICPSTVSSIKYMYKIQTTSNKIFMFLEQKTQDYVLFVFDSKTFQLINQFPKILQKQFNILELDLINNRLYFRDNNEQEKINYIKYNTNLNSSYDLVPIVNHKKQLTKTDDLSFLNNYQLYNSIEQDGMVVIIDLNTGIQKKILKEQLKNCKQYLKASDEILKNDNFHEIIKEDYEDEQYELVQDINSNDMLIKRDNYHVYLNGNRKVKWADFRVKSGYQFQNNNTHCIMKNRFGEKQYVFDHAQPKQIVYFDIQSLDFKSIDLTDEIRVSTVPREAVFDEITGYLLFAFYSDVKIVNLQSGKEIKVINPPQNRNQIFFANNYIQINSEKGTSVMFFKNKNVDKVFYIEQLKTYENLSINDAYQKESNTQSFFLFRRQEKDLVSYTMAFNSFEELFNEEQLNQPVYPAFYFTYTYKAIIDSSMVQIYIKNEQEMVGFFDINITDQLIKDYRNITTLTNEQIIKELTSNIDNYLKFIDGYGTGITLFQNNLIALETIVKQLSVKDKSAIPILICQRMLGEETPLDFSIKNNQQKIINLILALIIKYQDHIMFNQIIDKNLCELIKQQIDLQEYLESHLPSYEILDPSYPSQHRDDQELIEGTTLENPKDAHLKYEELFGSKLDNKTQEDDSIVSIEYHLINLPVTLTTNPQYIMEVLSQTEKPEYFENLTIQTIINFKWKEYTKEFYQKRFYIFLIFMAFFIFDIFYSAYATQDTKEDTKEAKTEDQTQPPNIWYKISPKIVCGIVLIYFLSYEVKQIIKQKGDYFQDVWNYFDFTHIISFTAFCILDFTEQDEGYLILIKILVIILTFMKLFFFIRIYDGFSFLVSMLAGVFKDIKYFLMFFVIFILQFGMIFLVLFKAQSIEEYNGVNKVAYFLMAFRISSGDFNVDDYQNQDSMLVIVSWIIWLIAVMALNIVFMNFIIAVISESYERVMQKLVAELYRVKANMIVEREQLLSADELASKQYFPNFIVVRRPLNTEATEGGEWQGFIKDLKYTIRTSAAKSRGEIILNLNSIKTQNQDNGQKLEDRISQSLKLLRTDLDTKVGSLDEQVKGLKGDMDFIKNSLTQILQKNIQ</sequence>
<dbReference type="EMBL" id="CCKQ01010395">
    <property type="protein sequence ID" value="CDW81902.1"/>
    <property type="molecule type" value="Genomic_DNA"/>
</dbReference>
<feature type="domain" description="Ion transport" evidence="7">
    <location>
        <begin position="938"/>
        <end position="1177"/>
    </location>
</feature>
<dbReference type="GO" id="GO:0098703">
    <property type="term" value="P:calcium ion import across plasma membrane"/>
    <property type="evidence" value="ECO:0007669"/>
    <property type="project" value="TreeGrafter"/>
</dbReference>
<dbReference type="PANTHER" id="PTHR10582">
    <property type="entry name" value="TRANSIENT RECEPTOR POTENTIAL ION CHANNEL PROTEIN"/>
    <property type="match status" value="1"/>
</dbReference>
<gene>
    <name evidence="8" type="primary">Contig13822.g14743</name>
    <name evidence="8" type="ORF">STYLEM_10926</name>
</gene>
<accession>A0A078AKG0</accession>
<dbReference type="InParanoid" id="A0A078AKG0"/>
<keyword evidence="5 6" id="KW-0472">Membrane</keyword>
<feature type="transmembrane region" description="Helical" evidence="6">
    <location>
        <begin position="934"/>
        <end position="955"/>
    </location>
</feature>
<feature type="transmembrane region" description="Helical" evidence="6">
    <location>
        <begin position="1039"/>
        <end position="1061"/>
    </location>
</feature>
<dbReference type="SUPFAM" id="SSF50969">
    <property type="entry name" value="YVTN repeat-like/Quinoprotein amine dehydrogenase"/>
    <property type="match status" value="1"/>
</dbReference>
<evidence type="ECO:0000259" key="7">
    <source>
        <dbReference type="Pfam" id="PF00520"/>
    </source>
</evidence>
<evidence type="ECO:0000256" key="2">
    <source>
        <dbReference type="ARBA" id="ARBA00022692"/>
    </source>
</evidence>
<evidence type="ECO:0000313" key="9">
    <source>
        <dbReference type="Proteomes" id="UP000039865"/>
    </source>
</evidence>
<evidence type="ECO:0000313" key="8">
    <source>
        <dbReference type="EMBL" id="CDW81902.1"/>
    </source>
</evidence>
<protein>
    <submittedName>
        <fullName evidence="8">Wd-40 repeat protein</fullName>
    </submittedName>
</protein>
<feature type="transmembrane region" description="Helical" evidence="6">
    <location>
        <begin position="1081"/>
        <end position="1103"/>
    </location>
</feature>
<evidence type="ECO:0000256" key="1">
    <source>
        <dbReference type="ARBA" id="ARBA00004141"/>
    </source>
</evidence>
<dbReference type="Gene3D" id="1.10.287.70">
    <property type="match status" value="1"/>
</dbReference>
<dbReference type="PANTHER" id="PTHR10582:SF2">
    <property type="entry name" value="INACTIVE"/>
    <property type="match status" value="1"/>
</dbReference>
<keyword evidence="2 6" id="KW-0812">Transmembrane</keyword>
<dbReference type="InterPro" id="IPR011044">
    <property type="entry name" value="Quino_amine_DH_bsu"/>
</dbReference>
<dbReference type="InterPro" id="IPR005821">
    <property type="entry name" value="Ion_trans_dom"/>
</dbReference>
<keyword evidence="9" id="KW-1185">Reference proteome</keyword>
<dbReference type="InterPro" id="IPR024862">
    <property type="entry name" value="TRPV"/>
</dbReference>
<dbReference type="OMA" id="ISIREYC"/>
<keyword evidence="4 6" id="KW-1133">Transmembrane helix</keyword>
<comment type="subcellular location">
    <subcellularLocation>
        <location evidence="1">Membrane</location>
        <topology evidence="1">Multi-pass membrane protein</topology>
    </subcellularLocation>
</comment>
<feature type="transmembrane region" description="Helical" evidence="6">
    <location>
        <begin position="1143"/>
        <end position="1168"/>
    </location>
</feature>
<dbReference type="Pfam" id="PF00520">
    <property type="entry name" value="Ion_trans"/>
    <property type="match status" value="1"/>
</dbReference>
<keyword evidence="3" id="KW-0677">Repeat</keyword>
<dbReference type="GO" id="GO:0005886">
    <property type="term" value="C:plasma membrane"/>
    <property type="evidence" value="ECO:0007669"/>
    <property type="project" value="TreeGrafter"/>
</dbReference>
<feature type="transmembrane region" description="Helical" evidence="6">
    <location>
        <begin position="976"/>
        <end position="995"/>
    </location>
</feature>
<proteinExistence type="predicted"/>
<reference evidence="8 9" key="1">
    <citation type="submission" date="2014-06" db="EMBL/GenBank/DDBJ databases">
        <authorList>
            <person name="Swart Estienne"/>
        </authorList>
    </citation>
    <scope>NUCLEOTIDE SEQUENCE [LARGE SCALE GENOMIC DNA]</scope>
    <source>
        <strain evidence="8 9">130c</strain>
    </source>
</reference>
<evidence type="ECO:0000256" key="5">
    <source>
        <dbReference type="ARBA" id="ARBA00023136"/>
    </source>
</evidence>
<name>A0A078AKG0_STYLE</name>
<evidence type="ECO:0000256" key="6">
    <source>
        <dbReference type="SAM" id="Phobius"/>
    </source>
</evidence>
<feature type="transmembrane region" description="Helical" evidence="6">
    <location>
        <begin position="1015"/>
        <end position="1032"/>
    </location>
</feature>
<evidence type="ECO:0000256" key="4">
    <source>
        <dbReference type="ARBA" id="ARBA00022989"/>
    </source>
</evidence>
<dbReference type="GO" id="GO:0005216">
    <property type="term" value="F:monoatomic ion channel activity"/>
    <property type="evidence" value="ECO:0007669"/>
    <property type="project" value="InterPro"/>
</dbReference>